<dbReference type="Proteomes" id="UP000240303">
    <property type="component" value="Segment"/>
</dbReference>
<dbReference type="EMBL" id="LT960606">
    <property type="protein sequence ID" value="SOL37547.1"/>
    <property type="molecule type" value="Genomic_DNA"/>
</dbReference>
<accession>A0A2C9CZV2</accession>
<keyword evidence="2" id="KW-1185">Reference proteome</keyword>
<evidence type="ECO:0000313" key="1">
    <source>
        <dbReference type="EMBL" id="SOL37547.1"/>
    </source>
</evidence>
<gene>
    <name evidence="1" type="primary">g050</name>
</gene>
<dbReference type="GeneID" id="54989558"/>
<name>A0A2C9CZV2_9CAUD</name>
<dbReference type="KEGG" id="vg:54989558"/>
<reference evidence="2" key="1">
    <citation type="submission" date="2017-10" db="EMBL/GenBank/DDBJ databases">
        <authorList>
            <person name="Skurnik M."/>
        </authorList>
    </citation>
    <scope>NUCLEOTIDE SEQUENCE [LARGE SCALE GENOMIC DNA]</scope>
</reference>
<sequence>MERVPHSVKVQEAFNKRLKAVLEADGTDSEIAKRLRLDVRWVRKARRGSLSMHVK</sequence>
<organism evidence="1 2">
    <name type="scientific">Yersinia phage fPS-9</name>
    <dbReference type="NCBI Taxonomy" id="2052746"/>
    <lineage>
        <taxon>Viruses</taxon>
        <taxon>Duplodnaviria</taxon>
        <taxon>Heunggongvirae</taxon>
        <taxon>Uroviricota</taxon>
        <taxon>Caudoviricetes</taxon>
        <taxon>Autographivirales</taxon>
        <taxon>Autotranscriptaviridae</taxon>
        <taxon>Studiervirinae</taxon>
        <taxon>Helsettvirus</taxon>
        <taxon>Helsettvirus fPS9</taxon>
    </lineage>
</organism>
<protein>
    <submittedName>
        <fullName evidence="1">Phage protein</fullName>
    </submittedName>
</protein>
<dbReference type="RefSeq" id="YP_009799079.1">
    <property type="nucleotide sequence ID" value="NC_047934.1"/>
</dbReference>
<proteinExistence type="predicted"/>
<evidence type="ECO:0000313" key="2">
    <source>
        <dbReference type="Proteomes" id="UP000240303"/>
    </source>
</evidence>